<evidence type="ECO:0000313" key="2">
    <source>
        <dbReference type="EMBL" id="MZR30536.1"/>
    </source>
</evidence>
<dbReference type="Proteomes" id="UP000476030">
    <property type="component" value="Unassembled WGS sequence"/>
</dbReference>
<dbReference type="InterPro" id="IPR050266">
    <property type="entry name" value="AB_hydrolase_sf"/>
</dbReference>
<sequence>MTEKHSLVLVPGLLCTSDLWRDQITALSDIANIIVGDHTQDDNMSAIAERILANAPERFALAGLSMGGYIVLEMMRQAPERITHLAIMDSRAVADTPEDYQRRLDFIKLVEQGSAFKGVTRSLLPTLIHKSRLNDEDLVSRIFKMAEDIGKEAFLRQERALLDRPVLTGMLRTISCPTLVLAGADDKLIPPKIQRDMAIEIPTAQYVEIPNCGHLPTMEEPELTSKYMRHWLARS</sequence>
<evidence type="ECO:0000259" key="1">
    <source>
        <dbReference type="Pfam" id="PF12697"/>
    </source>
</evidence>
<proteinExistence type="predicted"/>
<dbReference type="InterPro" id="IPR000073">
    <property type="entry name" value="AB_hydrolase_1"/>
</dbReference>
<dbReference type="InterPro" id="IPR029058">
    <property type="entry name" value="AB_hydrolase_fold"/>
</dbReference>
<name>A0A6L8W5X4_9PROT</name>
<dbReference type="PANTHER" id="PTHR43798:SF29">
    <property type="entry name" value="AB HYDROLASE-1 DOMAIN-CONTAINING PROTEIN"/>
    <property type="match status" value="1"/>
</dbReference>
<dbReference type="EMBL" id="WTUW01000002">
    <property type="protein sequence ID" value="MZR30536.1"/>
    <property type="molecule type" value="Genomic_DNA"/>
</dbReference>
<keyword evidence="2" id="KW-0378">Hydrolase</keyword>
<comment type="caution">
    <text evidence="2">The sequence shown here is derived from an EMBL/GenBank/DDBJ whole genome shotgun (WGS) entry which is preliminary data.</text>
</comment>
<dbReference type="Pfam" id="PF12697">
    <property type="entry name" value="Abhydrolase_6"/>
    <property type="match status" value="1"/>
</dbReference>
<reference evidence="2 3" key="1">
    <citation type="submission" date="2019-12" db="EMBL/GenBank/DDBJ databases">
        <title>Snethiella sp. nov. sp. isolated from sea sand.</title>
        <authorList>
            <person name="Kim J."/>
            <person name="Jeong S.E."/>
            <person name="Jung H.S."/>
            <person name="Jeon C.O."/>
        </authorList>
    </citation>
    <scope>NUCLEOTIDE SEQUENCE [LARGE SCALE GENOMIC DNA]</scope>
    <source>
        <strain evidence="2 3">DP05</strain>
    </source>
</reference>
<dbReference type="AlphaFoldDB" id="A0A6L8W5X4"/>
<dbReference type="SUPFAM" id="SSF53474">
    <property type="entry name" value="alpha/beta-Hydrolases"/>
    <property type="match status" value="1"/>
</dbReference>
<gene>
    <name evidence="2" type="ORF">GQE98_07800</name>
</gene>
<dbReference type="PRINTS" id="PR00111">
    <property type="entry name" value="ABHYDROLASE"/>
</dbReference>
<dbReference type="Gene3D" id="3.40.50.1820">
    <property type="entry name" value="alpha/beta hydrolase"/>
    <property type="match status" value="1"/>
</dbReference>
<dbReference type="GO" id="GO:0016787">
    <property type="term" value="F:hydrolase activity"/>
    <property type="evidence" value="ECO:0007669"/>
    <property type="project" value="UniProtKB-KW"/>
</dbReference>
<accession>A0A6L8W5X4</accession>
<organism evidence="2 3">
    <name type="scientific">Sneathiella litorea</name>
    <dbReference type="NCBI Taxonomy" id="2606216"/>
    <lineage>
        <taxon>Bacteria</taxon>
        <taxon>Pseudomonadati</taxon>
        <taxon>Pseudomonadota</taxon>
        <taxon>Alphaproteobacteria</taxon>
        <taxon>Sneathiellales</taxon>
        <taxon>Sneathiellaceae</taxon>
        <taxon>Sneathiella</taxon>
    </lineage>
</organism>
<keyword evidence="3" id="KW-1185">Reference proteome</keyword>
<evidence type="ECO:0000313" key="3">
    <source>
        <dbReference type="Proteomes" id="UP000476030"/>
    </source>
</evidence>
<protein>
    <submittedName>
        <fullName evidence="2">Alpha/beta fold hydrolase</fullName>
    </submittedName>
</protein>
<feature type="domain" description="AB hydrolase-1" evidence="1">
    <location>
        <begin position="45"/>
        <end position="223"/>
    </location>
</feature>
<dbReference type="RefSeq" id="WP_161315112.1">
    <property type="nucleotide sequence ID" value="NZ_WTUW01000002.1"/>
</dbReference>
<dbReference type="PANTHER" id="PTHR43798">
    <property type="entry name" value="MONOACYLGLYCEROL LIPASE"/>
    <property type="match status" value="1"/>
</dbReference>